<dbReference type="HOGENOM" id="CLU_1186683_0_0_1"/>
<dbReference type="PANTHER" id="PTHR34280:SF17">
    <property type="entry name" value="PROTEIN WAVE"/>
    <property type="match status" value="1"/>
</dbReference>
<feature type="region of interest" description="Disordered" evidence="1">
    <location>
        <begin position="199"/>
        <end position="234"/>
    </location>
</feature>
<dbReference type="PANTHER" id="PTHR34280">
    <property type="entry name" value="OS01G0920100 PROTEIN"/>
    <property type="match status" value="1"/>
</dbReference>
<protein>
    <submittedName>
        <fullName evidence="2">Uncharacterized protein</fullName>
    </submittedName>
</protein>
<proteinExistence type="predicted"/>
<organism evidence="2 3">
    <name type="scientific">Populus trichocarpa</name>
    <name type="common">Western balsam poplar</name>
    <name type="synonym">Populus balsamifera subsp. trichocarpa</name>
    <dbReference type="NCBI Taxonomy" id="3694"/>
    <lineage>
        <taxon>Eukaryota</taxon>
        <taxon>Viridiplantae</taxon>
        <taxon>Streptophyta</taxon>
        <taxon>Embryophyta</taxon>
        <taxon>Tracheophyta</taxon>
        <taxon>Spermatophyta</taxon>
        <taxon>Magnoliopsida</taxon>
        <taxon>eudicotyledons</taxon>
        <taxon>Gunneridae</taxon>
        <taxon>Pentapetalae</taxon>
        <taxon>rosids</taxon>
        <taxon>fabids</taxon>
        <taxon>Malpighiales</taxon>
        <taxon>Salicaceae</taxon>
        <taxon>Saliceae</taxon>
        <taxon>Populus</taxon>
    </lineage>
</organism>
<dbReference type="Proteomes" id="UP000006729">
    <property type="component" value="Chromosome 15"/>
</dbReference>
<name>B9IF92_POPTR</name>
<evidence type="ECO:0000256" key="1">
    <source>
        <dbReference type="SAM" id="MobiDB-lite"/>
    </source>
</evidence>
<dbReference type="AlphaFoldDB" id="B9IF92"/>
<sequence length="234" mass="25467">MDCGVSAGEAPNSMFPRKVLPKQISLPKTAWILIYQPWSCCTTFNKFADISVSVNETLKSDTSNGTDKVSMRSSSEESLVIADDQLVENSLDVDQSSIVLPETNFRGIDVSVSETLSSSISKENFYDCQASLGSDSEDDFFSVKGGYSNASCRQSSMNGSPQLDESKNTLEFSTVERHMLLAILSRKTQPELTAAFHAGAQAMAPRRGKGKTLLEVKDDQMSGTKWPSPPSKAQ</sequence>
<gene>
    <name evidence="2" type="ORF">POPTR_015G093900</name>
</gene>
<dbReference type="InterPro" id="IPR038947">
    <property type="entry name" value="At3g27210-like"/>
</dbReference>
<dbReference type="EMBL" id="CM009304">
    <property type="protein sequence ID" value="PNT01286.1"/>
    <property type="molecule type" value="Genomic_DNA"/>
</dbReference>
<dbReference type="InParanoid" id="B9IF92"/>
<evidence type="ECO:0000313" key="2">
    <source>
        <dbReference type="EMBL" id="PNT01286.1"/>
    </source>
</evidence>
<evidence type="ECO:0000313" key="3">
    <source>
        <dbReference type="Proteomes" id="UP000006729"/>
    </source>
</evidence>
<reference evidence="2 3" key="1">
    <citation type="journal article" date="2006" name="Science">
        <title>The genome of black cottonwood, Populus trichocarpa (Torr. &amp; Gray).</title>
        <authorList>
            <person name="Tuskan G.A."/>
            <person name="Difazio S."/>
            <person name="Jansson S."/>
            <person name="Bohlmann J."/>
            <person name="Grigoriev I."/>
            <person name="Hellsten U."/>
            <person name="Putnam N."/>
            <person name="Ralph S."/>
            <person name="Rombauts S."/>
            <person name="Salamov A."/>
            <person name="Schein J."/>
            <person name="Sterck L."/>
            <person name="Aerts A."/>
            <person name="Bhalerao R.R."/>
            <person name="Bhalerao R.P."/>
            <person name="Blaudez D."/>
            <person name="Boerjan W."/>
            <person name="Brun A."/>
            <person name="Brunner A."/>
            <person name="Busov V."/>
            <person name="Campbell M."/>
            <person name="Carlson J."/>
            <person name="Chalot M."/>
            <person name="Chapman J."/>
            <person name="Chen G.L."/>
            <person name="Cooper D."/>
            <person name="Coutinho P.M."/>
            <person name="Couturier J."/>
            <person name="Covert S."/>
            <person name="Cronk Q."/>
            <person name="Cunningham R."/>
            <person name="Davis J."/>
            <person name="Degroeve S."/>
            <person name="Dejardin A."/>
            <person name="Depamphilis C."/>
            <person name="Detter J."/>
            <person name="Dirks B."/>
            <person name="Dubchak I."/>
            <person name="Duplessis S."/>
            <person name="Ehlting J."/>
            <person name="Ellis B."/>
            <person name="Gendler K."/>
            <person name="Goodstein D."/>
            <person name="Gribskov M."/>
            <person name="Grimwood J."/>
            <person name="Groover A."/>
            <person name="Gunter L."/>
            <person name="Hamberger B."/>
            <person name="Heinze B."/>
            <person name="Helariutta Y."/>
            <person name="Henrissat B."/>
            <person name="Holligan D."/>
            <person name="Holt R."/>
            <person name="Huang W."/>
            <person name="Islam-Faridi N."/>
            <person name="Jones S."/>
            <person name="Jones-Rhoades M."/>
            <person name="Jorgensen R."/>
            <person name="Joshi C."/>
            <person name="Kangasjarvi J."/>
            <person name="Karlsson J."/>
            <person name="Kelleher C."/>
            <person name="Kirkpatrick R."/>
            <person name="Kirst M."/>
            <person name="Kohler A."/>
            <person name="Kalluri U."/>
            <person name="Larimer F."/>
            <person name="Leebens-Mack J."/>
            <person name="Leple J.C."/>
            <person name="Locascio P."/>
            <person name="Lou Y."/>
            <person name="Lucas S."/>
            <person name="Martin F."/>
            <person name="Montanini B."/>
            <person name="Napoli C."/>
            <person name="Nelson D.R."/>
            <person name="Nelson C."/>
            <person name="Nieminen K."/>
            <person name="Nilsson O."/>
            <person name="Pereda V."/>
            <person name="Peter G."/>
            <person name="Philippe R."/>
            <person name="Pilate G."/>
            <person name="Poliakov A."/>
            <person name="Razumovskaya J."/>
            <person name="Richardson P."/>
            <person name="Rinaldi C."/>
            <person name="Ritland K."/>
            <person name="Rouze P."/>
            <person name="Ryaboy D."/>
            <person name="Schmutz J."/>
            <person name="Schrader J."/>
            <person name="Segerman B."/>
            <person name="Shin H."/>
            <person name="Siddiqui A."/>
            <person name="Sterky F."/>
            <person name="Terry A."/>
            <person name="Tsai C.J."/>
            <person name="Uberbacher E."/>
            <person name="Unneberg P."/>
            <person name="Vahala J."/>
            <person name="Wall K."/>
            <person name="Wessler S."/>
            <person name="Yang G."/>
            <person name="Yin T."/>
            <person name="Douglas C."/>
            <person name="Marra M."/>
            <person name="Sandberg G."/>
            <person name="Van de Peer Y."/>
            <person name="Rokhsar D."/>
        </authorList>
    </citation>
    <scope>NUCLEOTIDE SEQUENCE [LARGE SCALE GENOMIC DNA]</scope>
    <source>
        <strain evidence="3">cv. Nisqually</strain>
    </source>
</reference>
<keyword evidence="3" id="KW-1185">Reference proteome</keyword>
<accession>B9IF92</accession>